<sequence length="278" mass="31040">MNLSTLSNLRKVLLALTIICFAAGVAIAPACDRAAVSNYKYDPTERFGEMQWPDRGMGALLPEPESTYGVIYNNTSEWFNGDVGDYDKSQYDAYVAACEDAGFIEGYIKNDDSYWAWNSEGYYVHLGFDKDKGYMSFSLEAPKEENAQEDSSNDENGQSENAESAGEEAPVGEADSNPDATSGSEALGGVTPSFKEYMDSYEAFFDEYVAFMEKYEAADDLTPEMLNDFNTYMERYNEMTTKMNEVDTDALSPADLAYYNEVNARVYEKLYALEGDTV</sequence>
<feature type="signal peptide" evidence="2">
    <location>
        <begin position="1"/>
        <end position="22"/>
    </location>
</feature>
<dbReference type="InterPro" id="IPR046526">
    <property type="entry name" value="DUF6591"/>
</dbReference>
<gene>
    <name evidence="4" type="ORF">VJ920_09835</name>
</gene>
<reference evidence="4 5" key="1">
    <citation type="submission" date="2024-01" db="EMBL/GenBank/DDBJ databases">
        <title>novel species in genus Adlercreutzia.</title>
        <authorList>
            <person name="Liu X."/>
        </authorList>
    </citation>
    <scope>NUCLEOTIDE SEQUENCE [LARGE SCALE GENOMIC DNA]</scope>
    <source>
        <strain evidence="4 5">R22</strain>
    </source>
</reference>
<evidence type="ECO:0000313" key="4">
    <source>
        <dbReference type="EMBL" id="MEC4295610.1"/>
    </source>
</evidence>
<name>A0ABU6J146_9ACTN</name>
<organism evidence="4 5">
    <name type="scientific">Adlercreutzia shanghongiae</name>
    <dbReference type="NCBI Taxonomy" id="3111773"/>
    <lineage>
        <taxon>Bacteria</taxon>
        <taxon>Bacillati</taxon>
        <taxon>Actinomycetota</taxon>
        <taxon>Coriobacteriia</taxon>
        <taxon>Eggerthellales</taxon>
        <taxon>Eggerthellaceae</taxon>
        <taxon>Adlercreutzia</taxon>
    </lineage>
</organism>
<keyword evidence="2" id="KW-0732">Signal</keyword>
<feature type="region of interest" description="Disordered" evidence="1">
    <location>
        <begin position="143"/>
        <end position="188"/>
    </location>
</feature>
<comment type="caution">
    <text evidence="4">The sequence shown here is derived from an EMBL/GenBank/DDBJ whole genome shotgun (WGS) entry which is preliminary data.</text>
</comment>
<dbReference type="RefSeq" id="WP_326455020.1">
    <property type="nucleotide sequence ID" value="NZ_JAYMFH010000015.1"/>
</dbReference>
<dbReference type="Pfam" id="PF20234">
    <property type="entry name" value="DUF6591"/>
    <property type="match status" value="1"/>
</dbReference>
<feature type="chain" id="PRO_5045805182" evidence="2">
    <location>
        <begin position="23"/>
        <end position="278"/>
    </location>
</feature>
<evidence type="ECO:0000313" key="5">
    <source>
        <dbReference type="Proteomes" id="UP001343724"/>
    </source>
</evidence>
<proteinExistence type="predicted"/>
<evidence type="ECO:0000256" key="2">
    <source>
        <dbReference type="SAM" id="SignalP"/>
    </source>
</evidence>
<keyword evidence="5" id="KW-1185">Reference proteome</keyword>
<accession>A0ABU6J146</accession>
<dbReference type="Proteomes" id="UP001343724">
    <property type="component" value="Unassembled WGS sequence"/>
</dbReference>
<protein>
    <submittedName>
        <fullName evidence="4">DUF6591 domain-containing protein</fullName>
    </submittedName>
</protein>
<dbReference type="EMBL" id="JAYMFH010000015">
    <property type="protein sequence ID" value="MEC4295610.1"/>
    <property type="molecule type" value="Genomic_DNA"/>
</dbReference>
<evidence type="ECO:0000256" key="1">
    <source>
        <dbReference type="SAM" id="MobiDB-lite"/>
    </source>
</evidence>
<feature type="domain" description="DUF6591" evidence="3">
    <location>
        <begin position="48"/>
        <end position="271"/>
    </location>
</feature>
<evidence type="ECO:0000259" key="3">
    <source>
        <dbReference type="Pfam" id="PF20234"/>
    </source>
</evidence>